<dbReference type="AlphaFoldDB" id="A0AAD7Q7D0"/>
<reference evidence="2" key="1">
    <citation type="journal article" date="2023" name="Science">
        <title>Elucidation of the pathway for biosynthesis of saponin adjuvants from the soapbark tree.</title>
        <authorList>
            <person name="Reed J."/>
            <person name="Orme A."/>
            <person name="El-Demerdash A."/>
            <person name="Owen C."/>
            <person name="Martin L.B.B."/>
            <person name="Misra R.C."/>
            <person name="Kikuchi S."/>
            <person name="Rejzek M."/>
            <person name="Martin A.C."/>
            <person name="Harkess A."/>
            <person name="Leebens-Mack J."/>
            <person name="Louveau T."/>
            <person name="Stephenson M.J."/>
            <person name="Osbourn A."/>
        </authorList>
    </citation>
    <scope>NUCLEOTIDE SEQUENCE</scope>
    <source>
        <strain evidence="2">S10</strain>
    </source>
</reference>
<evidence type="ECO:0000313" key="3">
    <source>
        <dbReference type="Proteomes" id="UP001163823"/>
    </source>
</evidence>
<feature type="region of interest" description="Disordered" evidence="1">
    <location>
        <begin position="1"/>
        <end position="33"/>
    </location>
</feature>
<dbReference type="GO" id="GO:1990904">
    <property type="term" value="C:ribonucleoprotein complex"/>
    <property type="evidence" value="ECO:0007669"/>
    <property type="project" value="UniProtKB-KW"/>
</dbReference>
<accession>A0AAD7Q7D0</accession>
<protein>
    <submittedName>
        <fullName evidence="2">Heterogeneous nuclear ribonucleoprotein like</fullName>
    </submittedName>
</protein>
<dbReference type="EMBL" id="JARAOO010000003">
    <property type="protein sequence ID" value="KAJ7976199.1"/>
    <property type="molecule type" value="Genomic_DNA"/>
</dbReference>
<comment type="caution">
    <text evidence="2">The sequence shown here is derived from an EMBL/GenBank/DDBJ whole genome shotgun (WGS) entry which is preliminary data.</text>
</comment>
<name>A0AAD7Q7D0_QUISA</name>
<dbReference type="KEGG" id="qsa:O6P43_006016"/>
<evidence type="ECO:0000313" key="2">
    <source>
        <dbReference type="EMBL" id="KAJ7976199.1"/>
    </source>
</evidence>
<organism evidence="2 3">
    <name type="scientific">Quillaja saponaria</name>
    <name type="common">Soap bark tree</name>
    <dbReference type="NCBI Taxonomy" id="32244"/>
    <lineage>
        <taxon>Eukaryota</taxon>
        <taxon>Viridiplantae</taxon>
        <taxon>Streptophyta</taxon>
        <taxon>Embryophyta</taxon>
        <taxon>Tracheophyta</taxon>
        <taxon>Spermatophyta</taxon>
        <taxon>Magnoliopsida</taxon>
        <taxon>eudicotyledons</taxon>
        <taxon>Gunneridae</taxon>
        <taxon>Pentapetalae</taxon>
        <taxon>rosids</taxon>
        <taxon>fabids</taxon>
        <taxon>Fabales</taxon>
        <taxon>Quillajaceae</taxon>
        <taxon>Quillaja</taxon>
    </lineage>
</organism>
<feature type="compositionally biased region" description="Basic and acidic residues" evidence="1">
    <location>
        <begin position="10"/>
        <end position="22"/>
    </location>
</feature>
<sequence length="112" mass="12850">MGTHFPPASLKKDYGHREDIPPRSKAPTDYGSRVVTERRLSSRDNYLTYGPIYFELLRSTSRTAPRRAYVNDGYGQRFESPPPLCYREGLAHNYETISRSKRLYGTIDDASS</sequence>
<evidence type="ECO:0000256" key="1">
    <source>
        <dbReference type="SAM" id="MobiDB-lite"/>
    </source>
</evidence>
<gene>
    <name evidence="2" type="ORF">O6P43_006016</name>
</gene>
<dbReference type="Proteomes" id="UP001163823">
    <property type="component" value="Chromosome 3"/>
</dbReference>
<proteinExistence type="predicted"/>
<keyword evidence="2" id="KW-0687">Ribonucleoprotein</keyword>
<keyword evidence="3" id="KW-1185">Reference proteome</keyword>